<sequence length="290" mass="30641">MKLYFLLARRVPPVPSPLLVDVAARLRTRGYEVESGTPEEMLVEGDRLAPAHDLYVLKSHTELALSVAASLHAQGARVLNPVPATAVAHDKVLAVQRLRGAGVPVPRTFVTGDVRRLLDLLEERGPLVVKPVRGYRGVGVHEVCTPRDVVALPPLDGPVMVQDLVAGPGVDLKVYVVGELVWAVRKPFAATSFSLPGRPVPVGSEIEAIALRVGTASGLGLFGIDVIESPDGPVVVDLNAFPGYKGCEGVAGPMADYIADYAENRRELPLPPLEAVPDAAPLATALPPAV</sequence>
<keyword evidence="1" id="KW-0547">Nucleotide-binding</keyword>
<organism evidence="3 4">
    <name type="scientific">Pseudonocardia aurantiaca</name>
    <dbReference type="NCBI Taxonomy" id="75290"/>
    <lineage>
        <taxon>Bacteria</taxon>
        <taxon>Bacillati</taxon>
        <taxon>Actinomycetota</taxon>
        <taxon>Actinomycetes</taxon>
        <taxon>Pseudonocardiales</taxon>
        <taxon>Pseudonocardiaceae</taxon>
        <taxon>Pseudonocardia</taxon>
    </lineage>
</organism>
<protein>
    <submittedName>
        <fullName evidence="3">RimK family alpha-L-glutamate ligase</fullName>
    </submittedName>
</protein>
<dbReference type="GO" id="GO:0016874">
    <property type="term" value="F:ligase activity"/>
    <property type="evidence" value="ECO:0007669"/>
    <property type="project" value="UniProtKB-KW"/>
</dbReference>
<dbReference type="InterPro" id="IPR013651">
    <property type="entry name" value="ATP-grasp_RimK-type"/>
</dbReference>
<gene>
    <name evidence="3" type="ORF">ACFSCY_25015</name>
</gene>
<evidence type="ECO:0000313" key="4">
    <source>
        <dbReference type="Proteomes" id="UP001597145"/>
    </source>
</evidence>
<reference evidence="4" key="1">
    <citation type="journal article" date="2019" name="Int. J. Syst. Evol. Microbiol.">
        <title>The Global Catalogue of Microorganisms (GCM) 10K type strain sequencing project: providing services to taxonomists for standard genome sequencing and annotation.</title>
        <authorList>
            <consortium name="The Broad Institute Genomics Platform"/>
            <consortium name="The Broad Institute Genome Sequencing Center for Infectious Disease"/>
            <person name="Wu L."/>
            <person name="Ma J."/>
        </authorList>
    </citation>
    <scope>NUCLEOTIDE SEQUENCE [LARGE SCALE GENOMIC DNA]</scope>
    <source>
        <strain evidence="4">JCM 12165</strain>
    </source>
</reference>
<dbReference type="RefSeq" id="WP_343978293.1">
    <property type="nucleotide sequence ID" value="NZ_BAAAJG010000010.1"/>
</dbReference>
<evidence type="ECO:0000256" key="1">
    <source>
        <dbReference type="PROSITE-ProRule" id="PRU00409"/>
    </source>
</evidence>
<keyword evidence="1" id="KW-0067">ATP-binding</keyword>
<dbReference type="PROSITE" id="PS50975">
    <property type="entry name" value="ATP_GRASP"/>
    <property type="match status" value="1"/>
</dbReference>
<dbReference type="PANTHER" id="PTHR21621">
    <property type="entry name" value="RIBOSOMAL PROTEIN S6 MODIFICATION PROTEIN"/>
    <property type="match status" value="1"/>
</dbReference>
<name>A0ABW4FUG6_9PSEU</name>
<keyword evidence="4" id="KW-1185">Reference proteome</keyword>
<dbReference type="InterPro" id="IPR011761">
    <property type="entry name" value="ATP-grasp"/>
</dbReference>
<dbReference type="SUPFAM" id="SSF56059">
    <property type="entry name" value="Glutathione synthetase ATP-binding domain-like"/>
    <property type="match status" value="1"/>
</dbReference>
<dbReference type="InterPro" id="IPR013815">
    <property type="entry name" value="ATP_grasp_subdomain_1"/>
</dbReference>
<accession>A0ABW4FUG6</accession>
<proteinExistence type="predicted"/>
<evidence type="ECO:0000313" key="3">
    <source>
        <dbReference type="EMBL" id="MFD1532687.1"/>
    </source>
</evidence>
<keyword evidence="3" id="KW-0436">Ligase</keyword>
<comment type="caution">
    <text evidence="3">The sequence shown here is derived from an EMBL/GenBank/DDBJ whole genome shotgun (WGS) entry which is preliminary data.</text>
</comment>
<dbReference type="EMBL" id="JBHUCP010000019">
    <property type="protein sequence ID" value="MFD1532687.1"/>
    <property type="molecule type" value="Genomic_DNA"/>
</dbReference>
<feature type="domain" description="ATP-grasp" evidence="2">
    <location>
        <begin position="95"/>
        <end position="270"/>
    </location>
</feature>
<dbReference type="Gene3D" id="3.30.470.20">
    <property type="entry name" value="ATP-grasp fold, B domain"/>
    <property type="match status" value="1"/>
</dbReference>
<dbReference type="PANTHER" id="PTHR21621:SF0">
    <property type="entry name" value="BETA-CITRYLGLUTAMATE SYNTHASE B-RELATED"/>
    <property type="match status" value="1"/>
</dbReference>
<dbReference type="Gene3D" id="3.30.1490.20">
    <property type="entry name" value="ATP-grasp fold, A domain"/>
    <property type="match status" value="1"/>
</dbReference>
<dbReference type="Pfam" id="PF08443">
    <property type="entry name" value="RimK"/>
    <property type="match status" value="1"/>
</dbReference>
<dbReference type="Proteomes" id="UP001597145">
    <property type="component" value="Unassembled WGS sequence"/>
</dbReference>
<evidence type="ECO:0000259" key="2">
    <source>
        <dbReference type="PROSITE" id="PS50975"/>
    </source>
</evidence>